<evidence type="ECO:0000259" key="8">
    <source>
        <dbReference type="Pfam" id="PF04101"/>
    </source>
</evidence>
<gene>
    <name evidence="7" type="primary">ALG13</name>
    <name evidence="9" type="ORF">IWZ03DRAFT_306189</name>
</gene>
<comment type="catalytic activity">
    <reaction evidence="6">
        <text>an N-acetyl-alpha-D-glucosaminyl-diphospho-di-trans,poly-cis-dolichol + UDP-N-acetyl-alpha-D-glucosamine = an N,N'-diacetylchitobiosyl-diphospho-di-trans,poly-cis-dolichol + UDP + H(+)</text>
        <dbReference type="Rhea" id="RHEA:23380"/>
        <dbReference type="Rhea" id="RHEA-COMP:19507"/>
        <dbReference type="Rhea" id="RHEA-COMP:19510"/>
        <dbReference type="ChEBI" id="CHEBI:15378"/>
        <dbReference type="ChEBI" id="CHEBI:57269"/>
        <dbReference type="ChEBI" id="CHEBI:57705"/>
        <dbReference type="ChEBI" id="CHEBI:58223"/>
        <dbReference type="ChEBI" id="CHEBI:58427"/>
        <dbReference type="EC" id="2.4.1.141"/>
    </reaction>
</comment>
<accession>A0ABR1KY66</accession>
<keyword evidence="7" id="KW-0328">Glycosyltransferase</keyword>
<evidence type="ECO:0000256" key="3">
    <source>
        <dbReference type="ARBA" id="ARBA00017468"/>
    </source>
</evidence>
<dbReference type="Proteomes" id="UP001363622">
    <property type="component" value="Unassembled WGS sequence"/>
</dbReference>
<protein>
    <recommendedName>
        <fullName evidence="3 7">UDP-N-acetylglucosamine transferase subunit ALG13</fullName>
        <ecNumber evidence="2 7">2.4.1.141</ecNumber>
    </recommendedName>
    <alternativeName>
        <fullName evidence="5 7">Asparagine-linked glycosylation protein 13</fullName>
    </alternativeName>
</protein>
<reference evidence="9 10" key="1">
    <citation type="submission" date="2024-04" db="EMBL/GenBank/DDBJ databases">
        <title>Phyllosticta paracitricarpa is synonymous to the EU quarantine fungus P. citricarpa based on phylogenomic analyses.</title>
        <authorList>
            <consortium name="Lawrence Berkeley National Laboratory"/>
            <person name="Van Ingen-Buijs V.A."/>
            <person name="Van Westerhoven A.C."/>
            <person name="Haridas S."/>
            <person name="Skiadas P."/>
            <person name="Martin F."/>
            <person name="Groenewald J.Z."/>
            <person name="Crous P.W."/>
            <person name="Seidl M.F."/>
        </authorList>
    </citation>
    <scope>NUCLEOTIDE SEQUENCE [LARGE SCALE GENOMIC DNA]</scope>
    <source>
        <strain evidence="9 10">CBS 123371</strain>
    </source>
</reference>
<keyword evidence="7" id="KW-0808">Transferase</keyword>
<comment type="caution">
    <text evidence="9">The sequence shown here is derived from an EMBL/GenBank/DDBJ whole genome shotgun (WGS) entry which is preliminary data.</text>
</comment>
<comment type="similarity">
    <text evidence="7">Belongs to the glycosyltransferase 28 family.</text>
</comment>
<keyword evidence="10" id="KW-1185">Reference proteome</keyword>
<evidence type="ECO:0000313" key="9">
    <source>
        <dbReference type="EMBL" id="KAK7522413.1"/>
    </source>
</evidence>
<organism evidence="9 10">
    <name type="scientific">Phyllosticta citriasiana</name>
    <dbReference type="NCBI Taxonomy" id="595635"/>
    <lineage>
        <taxon>Eukaryota</taxon>
        <taxon>Fungi</taxon>
        <taxon>Dikarya</taxon>
        <taxon>Ascomycota</taxon>
        <taxon>Pezizomycotina</taxon>
        <taxon>Dothideomycetes</taxon>
        <taxon>Dothideomycetes incertae sedis</taxon>
        <taxon>Botryosphaeriales</taxon>
        <taxon>Phyllostictaceae</taxon>
        <taxon>Phyllosticta</taxon>
    </lineage>
</organism>
<comment type="subcellular location">
    <subcellularLocation>
        <location evidence="7">Endoplasmic reticulum</location>
    </subcellularLocation>
</comment>
<evidence type="ECO:0000256" key="4">
    <source>
        <dbReference type="ARBA" id="ARBA00024804"/>
    </source>
</evidence>
<comment type="subunit">
    <text evidence="1 7">Heterodimer with ALG14 to form a functional enzyme.</text>
</comment>
<feature type="domain" description="Glycosyl transferase family 28 C-terminal" evidence="8">
    <location>
        <begin position="12"/>
        <end position="151"/>
    </location>
</feature>
<evidence type="ECO:0000256" key="1">
    <source>
        <dbReference type="ARBA" id="ARBA00011198"/>
    </source>
</evidence>
<evidence type="ECO:0000256" key="5">
    <source>
        <dbReference type="ARBA" id="ARBA00032061"/>
    </source>
</evidence>
<dbReference type="EC" id="2.4.1.141" evidence="2 7"/>
<name>A0ABR1KY66_9PEZI</name>
<dbReference type="SUPFAM" id="SSF53756">
    <property type="entry name" value="UDP-Glycosyltransferase/glycogen phosphorylase"/>
    <property type="match status" value="1"/>
</dbReference>
<dbReference type="InterPro" id="IPR007235">
    <property type="entry name" value="Glyco_trans_28_C"/>
</dbReference>
<dbReference type="Pfam" id="PF04101">
    <property type="entry name" value="Glyco_tran_28_C"/>
    <property type="match status" value="1"/>
</dbReference>
<evidence type="ECO:0000313" key="10">
    <source>
        <dbReference type="Proteomes" id="UP001363622"/>
    </source>
</evidence>
<sequence>MAHDGNSSKKYCFVTIGATAAFDTLIRACLESDFLDALSAAGYSNLLLQYGKDGKSLFNGLVANKEKDGSPGIKIEGFGFSQYGLIEHMKLVKGSPLDGSNEGLVISHAGSGSILDALRLNVPLVVVPNPTLLDNHQLELAEILEQQGYVIHGKLDNLVSAIHDAEELRQRQRSWPPINSGQHRAAQGLQGVMDEEMGFLD</sequence>
<proteinExistence type="inferred from homology"/>
<dbReference type="PANTHER" id="PTHR47043:SF1">
    <property type="entry name" value="UDP-N-ACETYLGLUCOSAMINE TRANSFERASE SUBUNIT ALG13"/>
    <property type="match status" value="1"/>
</dbReference>
<dbReference type="EMBL" id="JBBPHU010000002">
    <property type="protein sequence ID" value="KAK7522413.1"/>
    <property type="molecule type" value="Genomic_DNA"/>
</dbReference>
<comment type="function">
    <text evidence="4 7">Involved in protein N-glycosylation. Essential for the second step of the dolichol-linked oligosaccharide pathway.</text>
</comment>
<evidence type="ECO:0000256" key="2">
    <source>
        <dbReference type="ARBA" id="ARBA00012614"/>
    </source>
</evidence>
<evidence type="ECO:0000256" key="6">
    <source>
        <dbReference type="ARBA" id="ARBA00048184"/>
    </source>
</evidence>
<dbReference type="InterPro" id="IPR052474">
    <property type="entry name" value="UDP-GlcNAc_transferase"/>
</dbReference>
<keyword evidence="7" id="KW-0256">Endoplasmic reticulum</keyword>
<dbReference type="Gene3D" id="3.40.50.2000">
    <property type="entry name" value="Glycogen Phosphorylase B"/>
    <property type="match status" value="1"/>
</dbReference>
<evidence type="ECO:0000256" key="7">
    <source>
        <dbReference type="RuleBase" id="RU362128"/>
    </source>
</evidence>
<dbReference type="PANTHER" id="PTHR47043">
    <property type="entry name" value="UDP-N-ACETYLGLUCOSAMINE TRANSFERASE SUBUNIT ALG13"/>
    <property type="match status" value="1"/>
</dbReference>